<feature type="compositionally biased region" description="Basic and acidic residues" evidence="1">
    <location>
        <begin position="49"/>
        <end position="70"/>
    </location>
</feature>
<evidence type="ECO:0000256" key="1">
    <source>
        <dbReference type="SAM" id="MobiDB-lite"/>
    </source>
</evidence>
<feature type="compositionally biased region" description="Basic and acidic residues" evidence="1">
    <location>
        <begin position="28"/>
        <end position="37"/>
    </location>
</feature>
<accession>A0AAV7NDD1</accession>
<feature type="region of interest" description="Disordered" evidence="1">
    <location>
        <begin position="28"/>
        <end position="89"/>
    </location>
</feature>
<dbReference type="Proteomes" id="UP001066276">
    <property type="component" value="Chromosome 8"/>
</dbReference>
<proteinExistence type="predicted"/>
<reference evidence="2" key="1">
    <citation type="journal article" date="2022" name="bioRxiv">
        <title>Sequencing and chromosome-scale assembly of the giantPleurodeles waltlgenome.</title>
        <authorList>
            <person name="Brown T."/>
            <person name="Elewa A."/>
            <person name="Iarovenko S."/>
            <person name="Subramanian E."/>
            <person name="Araus A.J."/>
            <person name="Petzold A."/>
            <person name="Susuki M."/>
            <person name="Suzuki K.-i.T."/>
            <person name="Hayashi T."/>
            <person name="Toyoda A."/>
            <person name="Oliveira C."/>
            <person name="Osipova E."/>
            <person name="Leigh N.D."/>
            <person name="Simon A."/>
            <person name="Yun M.H."/>
        </authorList>
    </citation>
    <scope>NUCLEOTIDE SEQUENCE</scope>
    <source>
        <strain evidence="2">20211129_DDA</strain>
        <tissue evidence="2">Liver</tissue>
    </source>
</reference>
<evidence type="ECO:0000313" key="2">
    <source>
        <dbReference type="EMBL" id="KAJ1112870.1"/>
    </source>
</evidence>
<comment type="caution">
    <text evidence="2">The sequence shown here is derived from an EMBL/GenBank/DDBJ whole genome shotgun (WGS) entry which is preliminary data.</text>
</comment>
<dbReference type="AlphaFoldDB" id="A0AAV7NDD1"/>
<keyword evidence="3" id="KW-1185">Reference proteome</keyword>
<name>A0AAV7NDD1_PLEWA</name>
<protein>
    <submittedName>
        <fullName evidence="2">Uncharacterized protein</fullName>
    </submittedName>
</protein>
<gene>
    <name evidence="2" type="ORF">NDU88_001131</name>
</gene>
<dbReference type="EMBL" id="JANPWB010000012">
    <property type="protein sequence ID" value="KAJ1112870.1"/>
    <property type="molecule type" value="Genomic_DNA"/>
</dbReference>
<evidence type="ECO:0000313" key="3">
    <source>
        <dbReference type="Proteomes" id="UP001066276"/>
    </source>
</evidence>
<organism evidence="2 3">
    <name type="scientific">Pleurodeles waltl</name>
    <name type="common">Iberian ribbed newt</name>
    <dbReference type="NCBI Taxonomy" id="8319"/>
    <lineage>
        <taxon>Eukaryota</taxon>
        <taxon>Metazoa</taxon>
        <taxon>Chordata</taxon>
        <taxon>Craniata</taxon>
        <taxon>Vertebrata</taxon>
        <taxon>Euteleostomi</taxon>
        <taxon>Amphibia</taxon>
        <taxon>Batrachia</taxon>
        <taxon>Caudata</taxon>
        <taxon>Salamandroidea</taxon>
        <taxon>Salamandridae</taxon>
        <taxon>Pleurodelinae</taxon>
        <taxon>Pleurodeles</taxon>
    </lineage>
</organism>
<sequence length="107" mass="11486">MSGRHDNMDAACLTGNLDIRVPETLKEGDGLRVRQVSDGRNAAGDAGGDAEKEKGGHGDTRRDSTTEELRTSSVQDEVSEGHELRHVPGGTFLNQKTLLINTQAQTT</sequence>